<reference evidence="1" key="1">
    <citation type="submission" date="2023-07" db="EMBL/GenBank/DDBJ databases">
        <title>draft genome sequence of fig (Ficus carica).</title>
        <authorList>
            <person name="Takahashi T."/>
            <person name="Nishimura K."/>
        </authorList>
    </citation>
    <scope>NUCLEOTIDE SEQUENCE</scope>
</reference>
<organism evidence="1 2">
    <name type="scientific">Ficus carica</name>
    <name type="common">Common fig</name>
    <dbReference type="NCBI Taxonomy" id="3494"/>
    <lineage>
        <taxon>Eukaryota</taxon>
        <taxon>Viridiplantae</taxon>
        <taxon>Streptophyta</taxon>
        <taxon>Embryophyta</taxon>
        <taxon>Tracheophyta</taxon>
        <taxon>Spermatophyta</taxon>
        <taxon>Magnoliopsida</taxon>
        <taxon>eudicotyledons</taxon>
        <taxon>Gunneridae</taxon>
        <taxon>Pentapetalae</taxon>
        <taxon>rosids</taxon>
        <taxon>fabids</taxon>
        <taxon>Rosales</taxon>
        <taxon>Moraceae</taxon>
        <taxon>Ficeae</taxon>
        <taxon>Ficus</taxon>
    </lineage>
</organism>
<proteinExistence type="predicted"/>
<protein>
    <submittedName>
        <fullName evidence="1">Uncharacterized protein</fullName>
    </submittedName>
</protein>
<evidence type="ECO:0000313" key="1">
    <source>
        <dbReference type="EMBL" id="GMN36593.1"/>
    </source>
</evidence>
<dbReference type="Proteomes" id="UP001187192">
    <property type="component" value="Unassembled WGS sequence"/>
</dbReference>
<dbReference type="AlphaFoldDB" id="A0AA88CVQ1"/>
<accession>A0AA88CVQ1</accession>
<comment type="caution">
    <text evidence="1">The sequence shown here is derived from an EMBL/GenBank/DDBJ whole genome shotgun (WGS) entry which is preliminary data.</text>
</comment>
<gene>
    <name evidence="1" type="ORF">TIFTF001_042470</name>
</gene>
<dbReference type="EMBL" id="BTGU01002318">
    <property type="protein sequence ID" value="GMN36593.1"/>
    <property type="molecule type" value="Genomic_DNA"/>
</dbReference>
<evidence type="ECO:0000313" key="2">
    <source>
        <dbReference type="Proteomes" id="UP001187192"/>
    </source>
</evidence>
<name>A0AA88CVQ1_FICCA</name>
<keyword evidence="2" id="KW-1185">Reference proteome</keyword>
<sequence length="158" mass="17504">MVSYRLATRAGLNGLVYDLNWIGLAAPITLCKRLVSWFDLVWTGRLQPLHGYVSNLTAVLDAILWRVGAADCEMWNGHCHSLNLPFTRYAVTPNGFTIHLSLPCASVSSVLWPVRESLPPPYRRPCAAVSGVLACPPSHQPSARLQALRLPRHVQTRP</sequence>